<dbReference type="CDD" id="cd00093">
    <property type="entry name" value="HTH_XRE"/>
    <property type="match status" value="1"/>
</dbReference>
<dbReference type="SMART" id="SM00530">
    <property type="entry name" value="HTH_XRE"/>
    <property type="match status" value="1"/>
</dbReference>
<dbReference type="InterPro" id="IPR013096">
    <property type="entry name" value="Cupin_2"/>
</dbReference>
<dbReference type="CDD" id="cd02209">
    <property type="entry name" value="cupin_XRE_C"/>
    <property type="match status" value="1"/>
</dbReference>
<dbReference type="InterPro" id="IPR011051">
    <property type="entry name" value="RmlC_Cupin_sf"/>
</dbReference>
<dbReference type="AlphaFoldDB" id="A0A3L7AIT9"/>
<evidence type="ECO:0000259" key="2">
    <source>
        <dbReference type="PROSITE" id="PS50943"/>
    </source>
</evidence>
<dbReference type="InterPro" id="IPR010982">
    <property type="entry name" value="Lambda_DNA-bd_dom_sf"/>
</dbReference>
<sequence>MFIITSTWSSVFIDAIFCTVCNFGERARPSGTPRATGGARARKRFIVKILSELKEVGQVEQDDVDQEMEDRWLGSRLRQARRKRGMSIRELGGKAALSTGMVSQIERGLSTPSLRSLRLLANALEVPVSYFFADTPASKKERRHIVRSHQRKRLTVPSTGVVQEIISPEGPGSIEIYEIQLEPAATSDGEMYSHDGEKAGLVLSGTLGLRLEDEDYLLEPGDSFRFPSTMPHRMSNPTSAKVHLIWVVLGQIRSIDDGK</sequence>
<organism evidence="3 4">
    <name type="scientific">Xanthobacter tagetidis</name>
    <dbReference type="NCBI Taxonomy" id="60216"/>
    <lineage>
        <taxon>Bacteria</taxon>
        <taxon>Pseudomonadati</taxon>
        <taxon>Pseudomonadota</taxon>
        <taxon>Alphaproteobacteria</taxon>
        <taxon>Hyphomicrobiales</taxon>
        <taxon>Xanthobacteraceae</taxon>
        <taxon>Xanthobacter</taxon>
    </lineage>
</organism>
<dbReference type="GO" id="GO:0003677">
    <property type="term" value="F:DNA binding"/>
    <property type="evidence" value="ECO:0007669"/>
    <property type="project" value="UniProtKB-KW"/>
</dbReference>
<dbReference type="PANTHER" id="PTHR46797">
    <property type="entry name" value="HTH-TYPE TRANSCRIPTIONAL REGULATOR"/>
    <property type="match status" value="1"/>
</dbReference>
<dbReference type="GO" id="GO:0005829">
    <property type="term" value="C:cytosol"/>
    <property type="evidence" value="ECO:0007669"/>
    <property type="project" value="TreeGrafter"/>
</dbReference>
<comment type="caution">
    <text evidence="3">The sequence shown here is derived from an EMBL/GenBank/DDBJ whole genome shotgun (WGS) entry which is preliminary data.</text>
</comment>
<reference evidence="3 4" key="1">
    <citation type="submission" date="2018-10" db="EMBL/GenBank/DDBJ databases">
        <title>Xanthobacter tagetidis genome sequencing and assembly.</title>
        <authorList>
            <person name="Maclea K.S."/>
            <person name="Goen A.E."/>
            <person name="Fatima S.A."/>
        </authorList>
    </citation>
    <scope>NUCLEOTIDE SEQUENCE [LARGE SCALE GENOMIC DNA]</scope>
    <source>
        <strain evidence="3 4">ATCC 700314</strain>
    </source>
</reference>
<dbReference type="Gene3D" id="1.10.260.40">
    <property type="entry name" value="lambda repressor-like DNA-binding domains"/>
    <property type="match status" value="1"/>
</dbReference>
<evidence type="ECO:0000313" key="4">
    <source>
        <dbReference type="Proteomes" id="UP000269692"/>
    </source>
</evidence>
<dbReference type="EMBL" id="RCTF01000003">
    <property type="protein sequence ID" value="RLP80413.1"/>
    <property type="molecule type" value="Genomic_DNA"/>
</dbReference>
<dbReference type="Pfam" id="PF07883">
    <property type="entry name" value="Cupin_2"/>
    <property type="match status" value="1"/>
</dbReference>
<dbReference type="SUPFAM" id="SSF47413">
    <property type="entry name" value="lambda repressor-like DNA-binding domains"/>
    <property type="match status" value="1"/>
</dbReference>
<gene>
    <name evidence="3" type="ORF">D9R14_04945</name>
</gene>
<accession>A0A3L7AIT9</accession>
<name>A0A3L7AIT9_9HYPH</name>
<evidence type="ECO:0000256" key="1">
    <source>
        <dbReference type="ARBA" id="ARBA00023125"/>
    </source>
</evidence>
<dbReference type="GO" id="GO:0003700">
    <property type="term" value="F:DNA-binding transcription factor activity"/>
    <property type="evidence" value="ECO:0007669"/>
    <property type="project" value="TreeGrafter"/>
</dbReference>
<dbReference type="PANTHER" id="PTHR46797:SF2">
    <property type="entry name" value="TRANSCRIPTIONAL REGULATOR"/>
    <property type="match status" value="1"/>
</dbReference>
<dbReference type="Proteomes" id="UP000269692">
    <property type="component" value="Unassembled WGS sequence"/>
</dbReference>
<keyword evidence="4" id="KW-1185">Reference proteome</keyword>
<dbReference type="PROSITE" id="PS50943">
    <property type="entry name" value="HTH_CROC1"/>
    <property type="match status" value="1"/>
</dbReference>
<keyword evidence="1" id="KW-0238">DNA-binding</keyword>
<dbReference type="SUPFAM" id="SSF51182">
    <property type="entry name" value="RmlC-like cupins"/>
    <property type="match status" value="1"/>
</dbReference>
<dbReference type="Pfam" id="PF01381">
    <property type="entry name" value="HTH_3"/>
    <property type="match status" value="1"/>
</dbReference>
<dbReference type="InterPro" id="IPR001387">
    <property type="entry name" value="Cro/C1-type_HTH"/>
</dbReference>
<proteinExistence type="predicted"/>
<protein>
    <submittedName>
        <fullName evidence="3">Cupin domain-containing protein</fullName>
    </submittedName>
</protein>
<dbReference type="InterPro" id="IPR050807">
    <property type="entry name" value="TransReg_Diox_bact_type"/>
</dbReference>
<dbReference type="Gene3D" id="2.60.120.10">
    <property type="entry name" value="Jelly Rolls"/>
    <property type="match status" value="1"/>
</dbReference>
<dbReference type="OrthoDB" id="9799384at2"/>
<feature type="domain" description="HTH cro/C1-type" evidence="2">
    <location>
        <begin position="77"/>
        <end position="131"/>
    </location>
</feature>
<evidence type="ECO:0000313" key="3">
    <source>
        <dbReference type="EMBL" id="RLP80413.1"/>
    </source>
</evidence>
<dbReference type="InterPro" id="IPR014710">
    <property type="entry name" value="RmlC-like_jellyroll"/>
</dbReference>